<dbReference type="Pfam" id="PF11575">
    <property type="entry name" value="FhuF_C"/>
    <property type="match status" value="1"/>
</dbReference>
<keyword evidence="3" id="KW-1185">Reference proteome</keyword>
<protein>
    <submittedName>
        <fullName evidence="2">(2Fe-2S)-binding protein</fullName>
    </submittedName>
</protein>
<feature type="domain" description="Ferric siderophore reductase C-terminal" evidence="1">
    <location>
        <begin position="239"/>
        <end position="258"/>
    </location>
</feature>
<dbReference type="InterPro" id="IPR024726">
    <property type="entry name" value="FhuF_C"/>
</dbReference>
<evidence type="ECO:0000313" key="3">
    <source>
        <dbReference type="Proteomes" id="UP001596137"/>
    </source>
</evidence>
<dbReference type="RefSeq" id="WP_380755827.1">
    <property type="nucleotide sequence ID" value="NZ_JBHSRF010000031.1"/>
</dbReference>
<gene>
    <name evidence="2" type="ORF">ACFP1K_20865</name>
</gene>
<sequence>MSIIVPGQVSETERLAPVTAALRALPDRSGLAPGLVVRDETGWVPATRLTDGSRITDLLDAARRRWQASPHAAAALAWKSYGYWLALPSVIGWVSALRVPLMYPADVLVRIDGPDQFLAIGLRPSVTVAVLPSDATALLSPTGVHVAGDEVALLESLRLSLLDAHFAPLLEAIQDRVRISRRALLGSVSSGIAQSILRAAGTLPGPLVEGHIRTILEVLDIADLIEVVPGPDGAPTVRRRTCCLLFTVPQGDACASCCIRH</sequence>
<accession>A0ABW1NL08</accession>
<evidence type="ECO:0000313" key="2">
    <source>
        <dbReference type="EMBL" id="MFC6083633.1"/>
    </source>
</evidence>
<evidence type="ECO:0000259" key="1">
    <source>
        <dbReference type="Pfam" id="PF11575"/>
    </source>
</evidence>
<organism evidence="2 3">
    <name type="scientific">Sphaerisporangium aureirubrum</name>
    <dbReference type="NCBI Taxonomy" id="1544736"/>
    <lineage>
        <taxon>Bacteria</taxon>
        <taxon>Bacillati</taxon>
        <taxon>Actinomycetota</taxon>
        <taxon>Actinomycetes</taxon>
        <taxon>Streptosporangiales</taxon>
        <taxon>Streptosporangiaceae</taxon>
        <taxon>Sphaerisporangium</taxon>
    </lineage>
</organism>
<comment type="caution">
    <text evidence="2">The sequence shown here is derived from an EMBL/GenBank/DDBJ whole genome shotgun (WGS) entry which is preliminary data.</text>
</comment>
<reference evidence="3" key="1">
    <citation type="journal article" date="2019" name="Int. J. Syst. Evol. Microbiol.">
        <title>The Global Catalogue of Microorganisms (GCM) 10K type strain sequencing project: providing services to taxonomists for standard genome sequencing and annotation.</title>
        <authorList>
            <consortium name="The Broad Institute Genomics Platform"/>
            <consortium name="The Broad Institute Genome Sequencing Center for Infectious Disease"/>
            <person name="Wu L."/>
            <person name="Ma J."/>
        </authorList>
    </citation>
    <scope>NUCLEOTIDE SEQUENCE [LARGE SCALE GENOMIC DNA]</scope>
    <source>
        <strain evidence="3">JCM 30346</strain>
    </source>
</reference>
<name>A0ABW1NL08_9ACTN</name>
<dbReference type="Proteomes" id="UP001596137">
    <property type="component" value="Unassembled WGS sequence"/>
</dbReference>
<dbReference type="EMBL" id="JBHSRF010000031">
    <property type="protein sequence ID" value="MFC6083633.1"/>
    <property type="molecule type" value="Genomic_DNA"/>
</dbReference>
<proteinExistence type="predicted"/>